<comment type="caution">
    <text evidence="3">The sequence shown here is derived from an EMBL/GenBank/DDBJ whole genome shotgun (WGS) entry which is preliminary data.</text>
</comment>
<name>A0A6V7WTB1_MELEN</name>
<dbReference type="SMART" id="SM00404">
    <property type="entry name" value="PTPc_motif"/>
    <property type="match status" value="1"/>
</dbReference>
<dbReference type="InterPro" id="IPR029021">
    <property type="entry name" value="Prot-tyrosine_phosphatase-like"/>
</dbReference>
<feature type="domain" description="Tyrosine-protein phosphatase" evidence="1">
    <location>
        <begin position="69"/>
        <end position="292"/>
    </location>
</feature>
<dbReference type="AlphaFoldDB" id="A0A6V7WTB1"/>
<dbReference type="GO" id="GO:0004725">
    <property type="term" value="F:protein tyrosine phosphatase activity"/>
    <property type="evidence" value="ECO:0007669"/>
    <property type="project" value="InterPro"/>
</dbReference>
<dbReference type="InterPro" id="IPR052782">
    <property type="entry name" value="Oocyte-zygote_transition_reg"/>
</dbReference>
<dbReference type="SMART" id="SM00194">
    <property type="entry name" value="PTPc"/>
    <property type="match status" value="1"/>
</dbReference>
<dbReference type="PROSITE" id="PS50056">
    <property type="entry name" value="TYR_PHOSPHATASE_2"/>
    <property type="match status" value="1"/>
</dbReference>
<dbReference type="InterPro" id="IPR000242">
    <property type="entry name" value="PTP_cat"/>
</dbReference>
<dbReference type="PANTHER" id="PTHR46163">
    <property type="entry name" value="TYROSINE-PROTEIN PHOSPHATASE-RELATED"/>
    <property type="match status" value="1"/>
</dbReference>
<organism evidence="3 4">
    <name type="scientific">Meloidogyne enterolobii</name>
    <name type="common">Root-knot nematode worm</name>
    <name type="synonym">Meloidogyne mayaguensis</name>
    <dbReference type="NCBI Taxonomy" id="390850"/>
    <lineage>
        <taxon>Eukaryota</taxon>
        <taxon>Metazoa</taxon>
        <taxon>Ecdysozoa</taxon>
        <taxon>Nematoda</taxon>
        <taxon>Chromadorea</taxon>
        <taxon>Rhabditida</taxon>
        <taxon>Tylenchina</taxon>
        <taxon>Tylenchomorpha</taxon>
        <taxon>Tylenchoidea</taxon>
        <taxon>Meloidogynidae</taxon>
        <taxon>Meloidogyninae</taxon>
        <taxon>Meloidogyne</taxon>
    </lineage>
</organism>
<accession>A0A6V7WTB1</accession>
<dbReference type="OrthoDB" id="8609993at2759"/>
<proteinExistence type="predicted"/>
<sequence length="335" mass="38603">MQLIQYEEQKNEPPNKAVKGWFESIGNQGGIPTIREQFVRELENYECRTATTKEYKQAKHYDLQHYVDVPLIDKNRVKVKKGFNGIDFYHANFITGGCYPLICGQGPINKSTYQFWALIIEQNCGVVVQLCKDNEGGEIKCGNYLNSGTTKYGQNITIKIKEQTVYLPSNKDVRKTVIEAGYKDKKFIEVIHLLYLGWPENDVPYSPSSFCQFNNYVRDIAESRNCTVFCHCSAGVGRSGTFAGVQLAIQTLIKLNREVKIATIFLWLRDQRAFSVQTDLQYLFIHRAVIEEAINCGLLGKNNKKVSAFIHEYDQLVERKREERKVLMKKVRRDK</sequence>
<reference evidence="3 4" key="1">
    <citation type="submission" date="2020-08" db="EMBL/GenBank/DDBJ databases">
        <authorList>
            <person name="Koutsovoulos G."/>
            <person name="Danchin GJ E."/>
        </authorList>
    </citation>
    <scope>NUCLEOTIDE SEQUENCE [LARGE SCALE GENOMIC DNA]</scope>
</reference>
<evidence type="ECO:0000259" key="2">
    <source>
        <dbReference type="PROSITE" id="PS50056"/>
    </source>
</evidence>
<gene>
    <name evidence="3" type="ORF">MENT_LOCUS43051</name>
</gene>
<dbReference type="Pfam" id="PF00102">
    <property type="entry name" value="Y_phosphatase"/>
    <property type="match status" value="1"/>
</dbReference>
<evidence type="ECO:0000313" key="4">
    <source>
        <dbReference type="Proteomes" id="UP000580250"/>
    </source>
</evidence>
<feature type="domain" description="Tyrosine specific protein phosphatases" evidence="2">
    <location>
        <begin position="211"/>
        <end position="283"/>
    </location>
</feature>
<dbReference type="PROSITE" id="PS50055">
    <property type="entry name" value="TYR_PHOSPHATASE_PTP"/>
    <property type="match status" value="1"/>
</dbReference>
<evidence type="ECO:0000259" key="1">
    <source>
        <dbReference type="PROSITE" id="PS50055"/>
    </source>
</evidence>
<dbReference type="SUPFAM" id="SSF52799">
    <property type="entry name" value="(Phosphotyrosine protein) phosphatases II"/>
    <property type="match status" value="1"/>
</dbReference>
<dbReference type="PANTHER" id="PTHR46163:SF5">
    <property type="entry name" value="TYROSINE-PROTEIN PHOSPHATASE"/>
    <property type="match status" value="1"/>
</dbReference>
<dbReference type="InterPro" id="IPR000387">
    <property type="entry name" value="Tyr_Pase_dom"/>
</dbReference>
<dbReference type="CDD" id="cd00047">
    <property type="entry name" value="PTPc"/>
    <property type="match status" value="1"/>
</dbReference>
<dbReference type="Gene3D" id="3.90.190.10">
    <property type="entry name" value="Protein tyrosine phosphatase superfamily"/>
    <property type="match status" value="1"/>
</dbReference>
<dbReference type="PRINTS" id="PR00700">
    <property type="entry name" value="PRTYPHPHTASE"/>
</dbReference>
<protein>
    <submittedName>
        <fullName evidence="3">Uncharacterized protein</fullName>
    </submittedName>
</protein>
<dbReference type="InterPro" id="IPR003595">
    <property type="entry name" value="Tyr_Pase_cat"/>
</dbReference>
<dbReference type="Proteomes" id="UP000580250">
    <property type="component" value="Unassembled WGS sequence"/>
</dbReference>
<dbReference type="EMBL" id="CAJEWN010000797">
    <property type="protein sequence ID" value="CAD2190271.1"/>
    <property type="molecule type" value="Genomic_DNA"/>
</dbReference>
<evidence type="ECO:0000313" key="3">
    <source>
        <dbReference type="EMBL" id="CAD2190271.1"/>
    </source>
</evidence>